<name>A0ABR1B2W6_POLSC</name>
<dbReference type="EMBL" id="JAWJWF010000004">
    <property type="protein sequence ID" value="KAK6633237.1"/>
    <property type="molecule type" value="Genomic_DNA"/>
</dbReference>
<evidence type="ECO:0000313" key="3">
    <source>
        <dbReference type="Proteomes" id="UP001359485"/>
    </source>
</evidence>
<feature type="region of interest" description="Disordered" evidence="1">
    <location>
        <begin position="1"/>
        <end position="56"/>
    </location>
</feature>
<feature type="compositionally biased region" description="Basic and acidic residues" evidence="1">
    <location>
        <begin position="33"/>
        <end position="44"/>
    </location>
</feature>
<comment type="caution">
    <text evidence="2">The sequence shown here is derived from an EMBL/GenBank/DDBJ whole genome shotgun (WGS) entry which is preliminary data.</text>
</comment>
<evidence type="ECO:0000313" key="2">
    <source>
        <dbReference type="EMBL" id="KAK6633237.1"/>
    </source>
</evidence>
<dbReference type="Proteomes" id="UP001359485">
    <property type="component" value="Unassembled WGS sequence"/>
</dbReference>
<proteinExistence type="predicted"/>
<organism evidence="2 3">
    <name type="scientific">Polyplax serrata</name>
    <name type="common">Common mouse louse</name>
    <dbReference type="NCBI Taxonomy" id="468196"/>
    <lineage>
        <taxon>Eukaryota</taxon>
        <taxon>Metazoa</taxon>
        <taxon>Ecdysozoa</taxon>
        <taxon>Arthropoda</taxon>
        <taxon>Hexapoda</taxon>
        <taxon>Insecta</taxon>
        <taxon>Pterygota</taxon>
        <taxon>Neoptera</taxon>
        <taxon>Paraneoptera</taxon>
        <taxon>Psocodea</taxon>
        <taxon>Troctomorpha</taxon>
        <taxon>Phthiraptera</taxon>
        <taxon>Anoplura</taxon>
        <taxon>Polyplacidae</taxon>
        <taxon>Polyplax</taxon>
    </lineage>
</organism>
<accession>A0ABR1B2W6</accession>
<feature type="compositionally biased region" description="Basic and acidic residues" evidence="1">
    <location>
        <begin position="1"/>
        <end position="16"/>
    </location>
</feature>
<protein>
    <submittedName>
        <fullName evidence="2">Uncharacterized protein</fullName>
    </submittedName>
</protein>
<keyword evidence="3" id="KW-1185">Reference proteome</keyword>
<reference evidence="2 3" key="1">
    <citation type="submission" date="2023-09" db="EMBL/GenBank/DDBJ databases">
        <title>Genomes of two closely related lineages of the louse Polyplax serrata with different host specificities.</title>
        <authorList>
            <person name="Martinu J."/>
            <person name="Tarabai H."/>
            <person name="Stefka J."/>
            <person name="Hypsa V."/>
        </authorList>
    </citation>
    <scope>NUCLEOTIDE SEQUENCE [LARGE SCALE GENOMIC DNA]</scope>
    <source>
        <strain evidence="2">98ZLc_SE</strain>
    </source>
</reference>
<gene>
    <name evidence="2" type="ORF">RUM44_003838</name>
</gene>
<sequence>MENPNKKKEKAPHPRETANPCSALTFAELPEDNTQRDTKNKISENTEPIGFLQKIE</sequence>
<evidence type="ECO:0000256" key="1">
    <source>
        <dbReference type="SAM" id="MobiDB-lite"/>
    </source>
</evidence>